<dbReference type="PANTHER" id="PTHR30537:SF5">
    <property type="entry name" value="HTH-TYPE TRANSCRIPTIONAL ACTIVATOR TTDR-RELATED"/>
    <property type="match status" value="1"/>
</dbReference>
<evidence type="ECO:0000256" key="2">
    <source>
        <dbReference type="ARBA" id="ARBA00023015"/>
    </source>
</evidence>
<dbReference type="InterPro" id="IPR036390">
    <property type="entry name" value="WH_DNA-bd_sf"/>
</dbReference>
<keyword evidence="7" id="KW-1185">Reference proteome</keyword>
<dbReference type="EMBL" id="AAOW01000027">
    <property type="protein sequence ID" value="EAR59959.1"/>
    <property type="molecule type" value="Genomic_DNA"/>
</dbReference>
<organism evidence="6 7">
    <name type="scientific">Neptuniibacter caesariensis</name>
    <dbReference type="NCBI Taxonomy" id="207954"/>
    <lineage>
        <taxon>Bacteria</taxon>
        <taxon>Pseudomonadati</taxon>
        <taxon>Pseudomonadota</taxon>
        <taxon>Gammaproteobacteria</taxon>
        <taxon>Oceanospirillales</taxon>
        <taxon>Oceanospirillaceae</taxon>
        <taxon>Neptuniibacter</taxon>
    </lineage>
</organism>
<evidence type="ECO:0000313" key="6">
    <source>
        <dbReference type="EMBL" id="EAR59959.1"/>
    </source>
</evidence>
<dbReference type="PRINTS" id="PR00039">
    <property type="entry name" value="HTHLYSR"/>
</dbReference>
<accession>A0A7U8C4V4</accession>
<name>A0A7U8C4V4_NEPCE</name>
<sequence>MFKNMNTVKLAPLLLIFAEVARQGSFTGASKKLGLSKSAISQQIKRLEAELDLQLLARNTRGVVLTQVGETLLARSELLSEQLANAVNDIQKVKDQPSGTFRISLPPFFERNIIVPALHQLCLEYPLIKPELVVTGRWQDLIEHQLDAAIFGGTLKDSNYKAQSIGKVRDLFCATANYLQRNSTPESLDDLTEHKYLASHWQNHKLTLIDQRNSTDLLFSLEHYALTNNLTTLVEMTLSDMGIALLPEFVCQQEINRGDLVHLLPDYHGRPWHFYFLHRYQSNKPAYVERFYQLVKHYFSVVNG</sequence>
<dbReference type="Proteomes" id="UP000002171">
    <property type="component" value="Unassembled WGS sequence"/>
</dbReference>
<dbReference type="Gene3D" id="3.40.190.290">
    <property type="match status" value="1"/>
</dbReference>
<dbReference type="GO" id="GO:0003700">
    <property type="term" value="F:DNA-binding transcription factor activity"/>
    <property type="evidence" value="ECO:0007669"/>
    <property type="project" value="InterPro"/>
</dbReference>
<dbReference type="InterPro" id="IPR036388">
    <property type="entry name" value="WH-like_DNA-bd_sf"/>
</dbReference>
<evidence type="ECO:0000256" key="4">
    <source>
        <dbReference type="ARBA" id="ARBA00023163"/>
    </source>
</evidence>
<evidence type="ECO:0000259" key="5">
    <source>
        <dbReference type="PROSITE" id="PS50931"/>
    </source>
</evidence>
<dbReference type="PROSITE" id="PS50931">
    <property type="entry name" value="HTH_LYSR"/>
    <property type="match status" value="1"/>
</dbReference>
<evidence type="ECO:0000313" key="7">
    <source>
        <dbReference type="Proteomes" id="UP000002171"/>
    </source>
</evidence>
<keyword evidence="4" id="KW-0804">Transcription</keyword>
<keyword evidence="2" id="KW-0805">Transcription regulation</keyword>
<dbReference type="AlphaFoldDB" id="A0A7U8C4V4"/>
<dbReference type="GO" id="GO:0043565">
    <property type="term" value="F:sequence-specific DNA binding"/>
    <property type="evidence" value="ECO:0007669"/>
    <property type="project" value="TreeGrafter"/>
</dbReference>
<dbReference type="InterPro" id="IPR005119">
    <property type="entry name" value="LysR_subst-bd"/>
</dbReference>
<dbReference type="SUPFAM" id="SSF46785">
    <property type="entry name" value="Winged helix' DNA-binding domain"/>
    <property type="match status" value="1"/>
</dbReference>
<feature type="domain" description="HTH lysR-type" evidence="5">
    <location>
        <begin position="13"/>
        <end position="66"/>
    </location>
</feature>
<evidence type="ECO:0000256" key="1">
    <source>
        <dbReference type="ARBA" id="ARBA00009437"/>
    </source>
</evidence>
<dbReference type="InterPro" id="IPR058163">
    <property type="entry name" value="LysR-type_TF_proteobact-type"/>
</dbReference>
<dbReference type="GO" id="GO:0006351">
    <property type="term" value="P:DNA-templated transcription"/>
    <property type="evidence" value="ECO:0007669"/>
    <property type="project" value="TreeGrafter"/>
</dbReference>
<dbReference type="PANTHER" id="PTHR30537">
    <property type="entry name" value="HTH-TYPE TRANSCRIPTIONAL REGULATOR"/>
    <property type="match status" value="1"/>
</dbReference>
<proteinExistence type="inferred from homology"/>
<evidence type="ECO:0000256" key="3">
    <source>
        <dbReference type="ARBA" id="ARBA00023125"/>
    </source>
</evidence>
<keyword evidence="3" id="KW-0238">DNA-binding</keyword>
<dbReference type="CDD" id="cd08422">
    <property type="entry name" value="PBP2_CrgA_like"/>
    <property type="match status" value="1"/>
</dbReference>
<dbReference type="InterPro" id="IPR000847">
    <property type="entry name" value="LysR_HTH_N"/>
</dbReference>
<protein>
    <submittedName>
        <fullName evidence="6">Transcriptional regulator, LysR family protein</fullName>
    </submittedName>
</protein>
<dbReference type="FunFam" id="1.10.10.10:FF:000001">
    <property type="entry name" value="LysR family transcriptional regulator"/>
    <property type="match status" value="1"/>
</dbReference>
<gene>
    <name evidence="6" type="ORF">MED92_02606</name>
</gene>
<dbReference type="SUPFAM" id="SSF53850">
    <property type="entry name" value="Periplasmic binding protein-like II"/>
    <property type="match status" value="1"/>
</dbReference>
<reference evidence="6 7" key="1">
    <citation type="submission" date="2006-02" db="EMBL/GenBank/DDBJ databases">
        <authorList>
            <person name="Pinhassi J."/>
            <person name="Pedros-Alio C."/>
            <person name="Ferriera S."/>
            <person name="Johnson J."/>
            <person name="Kravitz S."/>
            <person name="Halpern A."/>
            <person name="Remington K."/>
            <person name="Beeson K."/>
            <person name="Tran B."/>
            <person name="Rogers Y.-H."/>
            <person name="Friedman R."/>
            <person name="Venter J.C."/>
        </authorList>
    </citation>
    <scope>NUCLEOTIDE SEQUENCE [LARGE SCALE GENOMIC DNA]</scope>
    <source>
        <strain evidence="6 7">MED92</strain>
    </source>
</reference>
<dbReference type="Pfam" id="PF03466">
    <property type="entry name" value="LysR_substrate"/>
    <property type="match status" value="1"/>
</dbReference>
<comment type="similarity">
    <text evidence="1">Belongs to the LysR transcriptional regulatory family.</text>
</comment>
<dbReference type="Pfam" id="PF00126">
    <property type="entry name" value="HTH_1"/>
    <property type="match status" value="1"/>
</dbReference>
<comment type="caution">
    <text evidence="6">The sequence shown here is derived from an EMBL/GenBank/DDBJ whole genome shotgun (WGS) entry which is preliminary data.</text>
</comment>
<dbReference type="Gene3D" id="1.10.10.10">
    <property type="entry name" value="Winged helix-like DNA-binding domain superfamily/Winged helix DNA-binding domain"/>
    <property type="match status" value="1"/>
</dbReference>